<keyword evidence="3 7" id="KW-0547">Nucleotide-binding</keyword>
<evidence type="ECO:0000259" key="9">
    <source>
        <dbReference type="Pfam" id="PF00294"/>
    </source>
</evidence>
<dbReference type="EMBL" id="LK933138">
    <property type="protein sequence ID" value="CDT39217.1"/>
    <property type="molecule type" value="Genomic_DNA"/>
</dbReference>
<dbReference type="GO" id="GO:2001059">
    <property type="term" value="P:D-tagatose 6-phosphate catabolic process"/>
    <property type="evidence" value="ECO:0007669"/>
    <property type="project" value="UniProtKB-UniPathway"/>
</dbReference>
<evidence type="ECO:0000256" key="5">
    <source>
        <dbReference type="ARBA" id="ARBA00022840"/>
    </source>
</evidence>
<dbReference type="FunFam" id="3.40.1190.20:FF:000001">
    <property type="entry name" value="Phosphofructokinase"/>
    <property type="match status" value="1"/>
</dbReference>
<evidence type="ECO:0000256" key="4">
    <source>
        <dbReference type="ARBA" id="ARBA00022777"/>
    </source>
</evidence>
<dbReference type="EC" id="2.7.1.144" evidence="7"/>
<evidence type="ECO:0000256" key="8">
    <source>
        <dbReference type="RuleBase" id="RU369061"/>
    </source>
</evidence>
<protein>
    <recommendedName>
        <fullName evidence="7">Tagatose-6-phosphate kinase</fullName>
        <ecNumber evidence="7">2.7.1.144</ecNumber>
    </recommendedName>
</protein>
<dbReference type="GO" id="GO:0016052">
    <property type="term" value="P:carbohydrate catabolic process"/>
    <property type="evidence" value="ECO:0007669"/>
    <property type="project" value="UniProtKB-ARBA"/>
</dbReference>
<dbReference type="EMBL" id="LK932416">
    <property type="protein sequence ID" value="CDS89953.1"/>
    <property type="molecule type" value="Genomic_DNA"/>
</dbReference>
<dbReference type="GO" id="GO:0044281">
    <property type="term" value="P:small molecule metabolic process"/>
    <property type="evidence" value="ECO:0007669"/>
    <property type="project" value="UniProtKB-ARBA"/>
</dbReference>
<dbReference type="EMBL" id="LK932531">
    <property type="protein sequence ID" value="CDS89761.1"/>
    <property type="molecule type" value="Genomic_DNA"/>
</dbReference>
<dbReference type="GO" id="GO:0005524">
    <property type="term" value="F:ATP binding"/>
    <property type="evidence" value="ECO:0007669"/>
    <property type="project" value="UniProtKB-UniRule"/>
</dbReference>
<comment type="catalytic activity">
    <reaction evidence="7">
        <text>D-tagatofuranose 6-phosphate + ATP = D-tagatofuranose 1,6-bisphosphate + ADP + H(+)</text>
        <dbReference type="Rhea" id="RHEA:12420"/>
        <dbReference type="ChEBI" id="CHEBI:15378"/>
        <dbReference type="ChEBI" id="CHEBI:30616"/>
        <dbReference type="ChEBI" id="CHEBI:58694"/>
        <dbReference type="ChEBI" id="CHEBI:58695"/>
        <dbReference type="ChEBI" id="CHEBI:456216"/>
        <dbReference type="EC" id="2.7.1.144"/>
    </reaction>
</comment>
<sequence length="309" mass="34383">MITVITFNPSIDRMYRVNNINIGEVQRVVSKNATAGGKGLNVAKVCKILKENPLAMGFLGGFNGEFIKNELRKLDIQNKFTKIEQETRNCLNIIEDNKVSTEFLEKGPIVEKSNLERFENDIEEVLKNTKILVASGSYCENMPIDYYEKIGNICRANNIKFILDTSGEALKIALKSKPYLIKPNIDEIRHLLGINIESREEIILSGKKLIEMGAENVCISLGKDGMVYLNEDNVYDVKVPVVKCINTVGSGDSTVAGFSVGILRGYKIENLLKFANACGISNALNMETGFVDLGEIDKYQDLVEVKKLS</sequence>
<organism evidence="11">
    <name type="scientific">Clostridioides difficile</name>
    <name type="common">Peptoclostridium difficile</name>
    <dbReference type="NCBI Taxonomy" id="1496"/>
    <lineage>
        <taxon>Bacteria</taxon>
        <taxon>Bacillati</taxon>
        <taxon>Bacillota</taxon>
        <taxon>Clostridia</taxon>
        <taxon>Peptostreptococcales</taxon>
        <taxon>Peptostreptococcaceae</taxon>
        <taxon>Clostridioides</taxon>
    </lineage>
</organism>
<dbReference type="GO" id="GO:0009024">
    <property type="term" value="F:tagatose-6-phosphate kinase activity"/>
    <property type="evidence" value="ECO:0007669"/>
    <property type="project" value="UniProtKB-EC"/>
</dbReference>
<dbReference type="AlphaFoldDB" id="A0A069AGX0"/>
<evidence type="ECO:0000313" key="11">
    <source>
        <dbReference type="EMBL" id="CDS89953.1"/>
    </source>
</evidence>
<evidence type="ECO:0000256" key="1">
    <source>
        <dbReference type="ARBA" id="ARBA00005380"/>
    </source>
</evidence>
<dbReference type="SUPFAM" id="SSF53613">
    <property type="entry name" value="Ribokinase-like"/>
    <property type="match status" value="1"/>
</dbReference>
<keyword evidence="2 7" id="KW-0808">Transferase</keyword>
<dbReference type="PANTHER" id="PTHR46566:SF1">
    <property type="entry name" value="1-PHOSPHOFRUCTOKINASE"/>
    <property type="match status" value="1"/>
</dbReference>
<evidence type="ECO:0000256" key="2">
    <source>
        <dbReference type="ARBA" id="ARBA00022679"/>
    </source>
</evidence>
<comment type="catalytic activity">
    <reaction evidence="6 8">
        <text>beta-D-fructose 1-phosphate + ATP = beta-D-fructose 1,6-bisphosphate + ADP + H(+)</text>
        <dbReference type="Rhea" id="RHEA:14213"/>
        <dbReference type="ChEBI" id="CHEBI:15378"/>
        <dbReference type="ChEBI" id="CHEBI:30616"/>
        <dbReference type="ChEBI" id="CHEBI:32966"/>
        <dbReference type="ChEBI" id="CHEBI:138881"/>
        <dbReference type="ChEBI" id="CHEBI:456216"/>
        <dbReference type="EC" id="2.7.1.56"/>
    </reaction>
</comment>
<reference evidence="11" key="1">
    <citation type="submission" date="2014-07" db="EMBL/GenBank/DDBJ databases">
        <authorList>
            <person name="Monot Marc"/>
        </authorList>
    </citation>
    <scope>NUCLEOTIDE SEQUENCE</scope>
    <source>
        <strain evidence="12">7032989</strain>
        <strain evidence="11">7032994</strain>
    </source>
</reference>
<dbReference type="InterPro" id="IPR022463">
    <property type="entry name" value="1-PFruKinase"/>
</dbReference>
<feature type="domain" description="Carbohydrate kinase PfkB" evidence="9">
    <location>
        <begin position="9"/>
        <end position="280"/>
    </location>
</feature>
<evidence type="ECO:0000256" key="7">
    <source>
        <dbReference type="PIRNR" id="PIRNR000535"/>
    </source>
</evidence>
<evidence type="ECO:0000313" key="12">
    <source>
        <dbReference type="EMBL" id="CDT39217.1"/>
    </source>
</evidence>
<gene>
    <name evidence="12" type="ORF">BN1095_460052</name>
    <name evidence="10" type="ORF">BN1096_760036</name>
    <name evidence="11" type="ORF">BN1097_760037</name>
</gene>
<comment type="similarity">
    <text evidence="1">Belongs to the carbohydrate kinase pfkB family.</text>
</comment>
<keyword evidence="7" id="KW-0423">Lactose metabolism</keyword>
<keyword evidence="4 8" id="KW-0418">Kinase</keyword>
<proteinExistence type="inferred from homology"/>
<dbReference type="RefSeq" id="WP_021367337.1">
    <property type="nucleotide sequence ID" value="NZ_BBYB01000109.1"/>
</dbReference>
<dbReference type="NCBIfam" id="TIGR03168">
    <property type="entry name" value="1-PFK"/>
    <property type="match status" value="1"/>
</dbReference>
<dbReference type="GO" id="GO:0008662">
    <property type="term" value="F:1-phosphofructokinase activity"/>
    <property type="evidence" value="ECO:0007669"/>
    <property type="project" value="UniProtKB-UniRule"/>
</dbReference>
<keyword evidence="5 7" id="KW-0067">ATP-binding</keyword>
<accession>A0A069AGX0</accession>
<comment type="similarity">
    <text evidence="7">Belongs to the carbohydrate kinase PfkB family. LacC subfamily.</text>
</comment>
<dbReference type="PANTHER" id="PTHR46566">
    <property type="entry name" value="1-PHOSPHOFRUCTOKINASE-RELATED"/>
    <property type="match status" value="1"/>
</dbReference>
<dbReference type="Gene3D" id="3.40.1190.20">
    <property type="match status" value="1"/>
</dbReference>
<dbReference type="GO" id="GO:0005988">
    <property type="term" value="P:lactose metabolic process"/>
    <property type="evidence" value="ECO:0007669"/>
    <property type="project" value="UniProtKB-KW"/>
</dbReference>
<comment type="pathway">
    <text evidence="7">Carbohydrate metabolism; D-tagatose 6-phosphate degradation; D-glyceraldehyde 3-phosphate and glycerone phosphate from D-tagatose 6-phosphate: step 1/2.</text>
</comment>
<dbReference type="Pfam" id="PF00294">
    <property type="entry name" value="PfkB"/>
    <property type="match status" value="1"/>
</dbReference>
<dbReference type="InterPro" id="IPR002173">
    <property type="entry name" value="Carboh/pur_kinase_PfkB_CS"/>
</dbReference>
<dbReference type="NCBIfam" id="TIGR03828">
    <property type="entry name" value="pfkB"/>
    <property type="match status" value="1"/>
</dbReference>
<dbReference type="InterPro" id="IPR011611">
    <property type="entry name" value="PfkB_dom"/>
</dbReference>
<dbReference type="UniPathway" id="UPA00704">
    <property type="reaction ID" value="UER00715"/>
</dbReference>
<comment type="function">
    <text evidence="8">Catalyzes the ATP-dependent phosphorylation of fructose-l-phosphate to fructose-l,6-bisphosphate.</text>
</comment>
<dbReference type="PIRSF" id="PIRSF000535">
    <property type="entry name" value="1PFK/6PFK/LacC"/>
    <property type="match status" value="1"/>
</dbReference>
<evidence type="ECO:0000256" key="3">
    <source>
        <dbReference type="ARBA" id="ARBA00022741"/>
    </source>
</evidence>
<dbReference type="InterPro" id="IPR029056">
    <property type="entry name" value="Ribokinase-like"/>
</dbReference>
<dbReference type="CDD" id="cd01164">
    <property type="entry name" value="FruK_PfkB_like"/>
    <property type="match status" value="1"/>
</dbReference>
<evidence type="ECO:0000256" key="6">
    <source>
        <dbReference type="ARBA" id="ARBA00047745"/>
    </source>
</evidence>
<dbReference type="PROSITE" id="PS00584">
    <property type="entry name" value="PFKB_KINASES_2"/>
    <property type="match status" value="1"/>
</dbReference>
<evidence type="ECO:0000313" key="10">
    <source>
        <dbReference type="EMBL" id="CDS89761.1"/>
    </source>
</evidence>
<name>A0A069AGX0_CLODI</name>
<dbReference type="GO" id="GO:0005829">
    <property type="term" value="C:cytosol"/>
    <property type="evidence" value="ECO:0007669"/>
    <property type="project" value="TreeGrafter"/>
</dbReference>
<dbReference type="InterPro" id="IPR017583">
    <property type="entry name" value="Tagatose/fructose_Pkinase"/>
</dbReference>